<dbReference type="EMBL" id="MF101451">
    <property type="protein sequence ID" value="ARW68347.1"/>
    <property type="molecule type" value="Genomic_DNA"/>
</dbReference>
<evidence type="ECO:0000256" key="10">
    <source>
        <dbReference type="RuleBase" id="RU003872"/>
    </source>
</evidence>
<dbReference type="InterPro" id="IPR012340">
    <property type="entry name" value="NA-bd_OB-fold"/>
</dbReference>
<keyword evidence="6 9" id="KW-0689">Ribosomal protein</keyword>
<dbReference type="HAMAP" id="MF_01345_B">
    <property type="entry name" value="Ribosomal_uS17_B"/>
    <property type="match status" value="1"/>
</dbReference>
<dbReference type="CDD" id="cd00364">
    <property type="entry name" value="Ribosomal_uS17"/>
    <property type="match status" value="1"/>
</dbReference>
<accession>A0A1Z1MQH5</accession>
<dbReference type="NCBIfam" id="TIGR03635">
    <property type="entry name" value="uS17_bact"/>
    <property type="match status" value="1"/>
</dbReference>
<dbReference type="AlphaFoldDB" id="A0A1Z1MQH5"/>
<gene>
    <name evidence="9 11" type="primary">rps17</name>
</gene>
<organism evidence="11">
    <name type="scientific">Chondria sp.</name>
    <name type="common">in: red algae</name>
    <dbReference type="NCBI Taxonomy" id="1982705"/>
    <lineage>
        <taxon>Eukaryota</taxon>
        <taxon>Rhodophyta</taxon>
        <taxon>Florideophyceae</taxon>
        <taxon>Rhodymeniophycidae</taxon>
        <taxon>Ceramiales</taxon>
        <taxon>Rhodomelaceae</taxon>
        <taxon>Chondrieae</taxon>
        <taxon>Chondria</taxon>
    </lineage>
</organism>
<dbReference type="InterPro" id="IPR019979">
    <property type="entry name" value="Ribosomal_uS17_CS"/>
</dbReference>
<evidence type="ECO:0000256" key="1">
    <source>
        <dbReference type="ARBA" id="ARBA00002932"/>
    </source>
</evidence>
<keyword evidence="11" id="KW-0150">Chloroplast</keyword>
<sequence length="78" mass="9181">MPKKETMGIVISNKMNKTVTVIEKKPVAHRKYGKIILKTNKYYVHDPNNQCKIGDKVKIEEVRPLSKNKRWQITELMK</sequence>
<protein>
    <recommendedName>
        <fullName evidence="8 9">Small ribosomal subunit protein uS17c</fullName>
    </recommendedName>
</protein>
<comment type="subunit">
    <text evidence="3 9">Part of the 30S ribosomal subunit.</text>
</comment>
<keyword evidence="4 9" id="KW-0699">rRNA-binding</keyword>
<dbReference type="InterPro" id="IPR019984">
    <property type="entry name" value="Ribosomal_uS17_bact/chlr"/>
</dbReference>
<proteinExistence type="inferred from homology"/>
<evidence type="ECO:0000256" key="3">
    <source>
        <dbReference type="ARBA" id="ARBA00011458"/>
    </source>
</evidence>
<keyword evidence="11" id="KW-0934">Plastid</keyword>
<dbReference type="GO" id="GO:0006412">
    <property type="term" value="P:translation"/>
    <property type="evidence" value="ECO:0007669"/>
    <property type="project" value="UniProtKB-UniRule"/>
</dbReference>
<evidence type="ECO:0000256" key="9">
    <source>
        <dbReference type="HAMAP-Rule" id="MF_01345"/>
    </source>
</evidence>
<dbReference type="PANTHER" id="PTHR10744">
    <property type="entry name" value="40S RIBOSOMAL PROTEIN S11 FAMILY MEMBER"/>
    <property type="match status" value="1"/>
</dbReference>
<comment type="subcellular location">
    <subcellularLocation>
        <location evidence="9">Plastid</location>
        <location evidence="9">Chloroplast</location>
    </subcellularLocation>
</comment>
<name>A0A1Z1MQH5_9FLOR</name>
<dbReference type="PANTHER" id="PTHR10744:SF1">
    <property type="entry name" value="SMALL RIBOSOMAL SUBUNIT PROTEIN US17M"/>
    <property type="match status" value="1"/>
</dbReference>
<evidence type="ECO:0000313" key="11">
    <source>
        <dbReference type="EMBL" id="ARW68347.1"/>
    </source>
</evidence>
<dbReference type="GO" id="GO:0003735">
    <property type="term" value="F:structural constituent of ribosome"/>
    <property type="evidence" value="ECO:0007669"/>
    <property type="project" value="InterPro"/>
</dbReference>
<comment type="function">
    <text evidence="1 9">One of the primary rRNA binding proteins, it binds specifically to the 5'-end of 16S ribosomal RNA.</text>
</comment>
<dbReference type="NCBIfam" id="NF004123">
    <property type="entry name" value="PRK05610.1"/>
    <property type="match status" value="1"/>
</dbReference>
<evidence type="ECO:0000256" key="2">
    <source>
        <dbReference type="ARBA" id="ARBA00010254"/>
    </source>
</evidence>
<geneLocation type="chloroplast" evidence="11"/>
<dbReference type="GO" id="GO:0019843">
    <property type="term" value="F:rRNA binding"/>
    <property type="evidence" value="ECO:0007669"/>
    <property type="project" value="UniProtKB-UniRule"/>
</dbReference>
<evidence type="ECO:0000256" key="4">
    <source>
        <dbReference type="ARBA" id="ARBA00022730"/>
    </source>
</evidence>
<dbReference type="PRINTS" id="PR00973">
    <property type="entry name" value="RIBOSOMALS17"/>
</dbReference>
<dbReference type="GO" id="GO:0022627">
    <property type="term" value="C:cytosolic small ribosomal subunit"/>
    <property type="evidence" value="ECO:0007669"/>
    <property type="project" value="TreeGrafter"/>
</dbReference>
<evidence type="ECO:0000256" key="5">
    <source>
        <dbReference type="ARBA" id="ARBA00022884"/>
    </source>
</evidence>
<keyword evidence="5 9" id="KW-0694">RNA-binding</keyword>
<dbReference type="InterPro" id="IPR000266">
    <property type="entry name" value="Ribosomal_uS17"/>
</dbReference>
<dbReference type="PROSITE" id="PS00056">
    <property type="entry name" value="RIBOSOMAL_S17"/>
    <property type="match status" value="1"/>
</dbReference>
<dbReference type="SUPFAM" id="SSF50249">
    <property type="entry name" value="Nucleic acid-binding proteins"/>
    <property type="match status" value="1"/>
</dbReference>
<dbReference type="GO" id="GO:0009507">
    <property type="term" value="C:chloroplast"/>
    <property type="evidence" value="ECO:0007669"/>
    <property type="project" value="UniProtKB-SubCell"/>
</dbReference>
<keyword evidence="7 9" id="KW-0687">Ribonucleoprotein</keyword>
<evidence type="ECO:0000256" key="7">
    <source>
        <dbReference type="ARBA" id="ARBA00023274"/>
    </source>
</evidence>
<dbReference type="Gene3D" id="2.40.50.140">
    <property type="entry name" value="Nucleic acid-binding proteins"/>
    <property type="match status" value="1"/>
</dbReference>
<reference evidence="11" key="1">
    <citation type="journal article" date="2017" name="J. Phycol.">
        <title>Analysis of chloroplast genomes and a supermatrix inform reclassification of the Rhodomelaceae (Rhodophyta).</title>
        <authorList>
            <person name="Diaz-Tapia P."/>
            <person name="Maggs C.A."/>
            <person name="West J.A."/>
            <person name="Verbruggen H."/>
        </authorList>
    </citation>
    <scope>NUCLEOTIDE SEQUENCE</scope>
    <source>
        <strain evidence="11">PD1582</strain>
    </source>
</reference>
<dbReference type="Pfam" id="PF00366">
    <property type="entry name" value="Ribosomal_S17"/>
    <property type="match status" value="1"/>
</dbReference>
<comment type="similarity">
    <text evidence="2 9 10">Belongs to the universal ribosomal protein uS17 family.</text>
</comment>
<evidence type="ECO:0000256" key="6">
    <source>
        <dbReference type="ARBA" id="ARBA00022980"/>
    </source>
</evidence>
<evidence type="ECO:0000256" key="8">
    <source>
        <dbReference type="ARBA" id="ARBA00035251"/>
    </source>
</evidence>